<evidence type="ECO:0000256" key="11">
    <source>
        <dbReference type="ARBA" id="ARBA00023236"/>
    </source>
</evidence>
<dbReference type="AlphaFoldDB" id="A0A917JI97"/>
<organism evidence="15 16">
    <name type="scientific">Enterococcus alcedinis</name>
    <dbReference type="NCBI Taxonomy" id="1274384"/>
    <lineage>
        <taxon>Bacteria</taxon>
        <taxon>Bacillati</taxon>
        <taxon>Bacillota</taxon>
        <taxon>Bacilli</taxon>
        <taxon>Lactobacillales</taxon>
        <taxon>Enterococcaceae</taxon>
        <taxon>Enterococcus</taxon>
    </lineage>
</organism>
<dbReference type="Gene3D" id="3.40.50.300">
    <property type="entry name" value="P-loop containing nucleotide triphosphate hydrolases"/>
    <property type="match status" value="1"/>
</dbReference>
<dbReference type="NCBIfam" id="TIGR00611">
    <property type="entry name" value="recf"/>
    <property type="match status" value="1"/>
</dbReference>
<accession>A0A917JI97</accession>
<evidence type="ECO:0000256" key="2">
    <source>
        <dbReference type="ARBA" id="ARBA00008016"/>
    </source>
</evidence>
<proteinExistence type="inferred from homology"/>
<dbReference type="InterPro" id="IPR003395">
    <property type="entry name" value="RecF/RecN/SMC_N"/>
</dbReference>
<dbReference type="GO" id="GO:0005737">
    <property type="term" value="C:cytoplasm"/>
    <property type="evidence" value="ECO:0007669"/>
    <property type="project" value="UniProtKB-SubCell"/>
</dbReference>
<evidence type="ECO:0000256" key="13">
    <source>
        <dbReference type="RuleBase" id="RU000578"/>
    </source>
</evidence>
<keyword evidence="16" id="KW-1185">Reference proteome</keyword>
<dbReference type="SUPFAM" id="SSF52540">
    <property type="entry name" value="P-loop containing nucleoside triphosphate hydrolases"/>
    <property type="match status" value="1"/>
</dbReference>
<evidence type="ECO:0000259" key="14">
    <source>
        <dbReference type="Pfam" id="PF02463"/>
    </source>
</evidence>
<keyword evidence="6 12" id="KW-0547">Nucleotide-binding</keyword>
<dbReference type="InterPro" id="IPR027417">
    <property type="entry name" value="P-loop_NTPase"/>
</dbReference>
<comment type="function">
    <text evidence="12 13">The RecF protein is involved in DNA metabolism; it is required for DNA replication and normal SOS inducibility. RecF binds preferentially to single-stranded, linear DNA. It also seems to bind ATP.</text>
</comment>
<evidence type="ECO:0000256" key="7">
    <source>
        <dbReference type="ARBA" id="ARBA00022763"/>
    </source>
</evidence>
<gene>
    <name evidence="12 15" type="primary">recF</name>
    <name evidence="15" type="ORF">GCM10011482_20860</name>
</gene>
<dbReference type="InterPro" id="IPR042174">
    <property type="entry name" value="RecF_2"/>
</dbReference>
<keyword evidence="5 12" id="KW-0235">DNA replication</keyword>
<feature type="binding site" evidence="12">
    <location>
        <begin position="30"/>
        <end position="37"/>
    </location>
    <ligand>
        <name>ATP</name>
        <dbReference type="ChEBI" id="CHEBI:30616"/>
    </ligand>
</feature>
<dbReference type="FunFam" id="1.20.1050.90:FF:000002">
    <property type="entry name" value="DNA replication and repair protein RecF"/>
    <property type="match status" value="1"/>
</dbReference>
<sequence>MRLNELQIKNFRNYDEAHLTFDKNLVIFLGENAQGKTNLLESIFVLSMTRSHRTAQEQELIGWEQENAYIKGVIQKKHATVPLEILLTKKGRKTKVNHIEQKKLSSYVGQMNVILFAPEDLSLVKGSPQLRRRFLDMEIGQINPIYLYDLVQYQKILKQRNQYLKQLFEKKQTDELYLDVLTEQLVEFGSKIFLARQFFVRRLEHWANQLHHQISQGKEQLAIEYVASLPLADHTDLATIKTDFLAALTKNRDKERYRQMTTVGPHRDDLIFLINQKNVQTFGSQGQQRTTALSVRLAEIDLIQEETGEYPILLLDDVMSELDDSRQLHLLKTIENKVQTFLTTTTLEHLKNKMTVEPEIYYVQQGLIKGENAQ</sequence>
<dbReference type="GO" id="GO:0003697">
    <property type="term" value="F:single-stranded DNA binding"/>
    <property type="evidence" value="ECO:0007669"/>
    <property type="project" value="UniProtKB-UniRule"/>
</dbReference>
<keyword evidence="10 12" id="KW-0234">DNA repair</keyword>
<keyword evidence="8 12" id="KW-0067">ATP-binding</keyword>
<dbReference type="EMBL" id="BMDT01000011">
    <property type="protein sequence ID" value="GGI66432.1"/>
    <property type="molecule type" value="Genomic_DNA"/>
</dbReference>
<protein>
    <recommendedName>
        <fullName evidence="3 12">DNA replication and repair protein RecF</fullName>
    </recommendedName>
</protein>
<reference evidence="15" key="2">
    <citation type="submission" date="2020-09" db="EMBL/GenBank/DDBJ databases">
        <authorList>
            <person name="Sun Q."/>
            <person name="Sedlacek I."/>
        </authorList>
    </citation>
    <scope>NUCLEOTIDE SEQUENCE</scope>
    <source>
        <strain evidence="15">CCM 8433</strain>
    </source>
</reference>
<comment type="similarity">
    <text evidence="2 12 13">Belongs to the RecF family.</text>
</comment>
<dbReference type="PROSITE" id="PS00617">
    <property type="entry name" value="RECF_1"/>
    <property type="match status" value="1"/>
</dbReference>
<feature type="domain" description="RecF/RecN/SMC N-terminal" evidence="14">
    <location>
        <begin position="3"/>
        <end position="367"/>
    </location>
</feature>
<evidence type="ECO:0000256" key="3">
    <source>
        <dbReference type="ARBA" id="ARBA00020170"/>
    </source>
</evidence>
<evidence type="ECO:0000313" key="15">
    <source>
        <dbReference type="EMBL" id="GGI66432.1"/>
    </source>
</evidence>
<keyword evidence="11 12" id="KW-0742">SOS response</keyword>
<dbReference type="InterPro" id="IPR001238">
    <property type="entry name" value="DNA-binding_RecF"/>
</dbReference>
<name>A0A917JI97_9ENTE</name>
<keyword evidence="9 12" id="KW-0238">DNA-binding</keyword>
<evidence type="ECO:0000256" key="1">
    <source>
        <dbReference type="ARBA" id="ARBA00004496"/>
    </source>
</evidence>
<evidence type="ECO:0000256" key="8">
    <source>
        <dbReference type="ARBA" id="ARBA00022840"/>
    </source>
</evidence>
<evidence type="ECO:0000256" key="5">
    <source>
        <dbReference type="ARBA" id="ARBA00022705"/>
    </source>
</evidence>
<dbReference type="RefSeq" id="WP_188368259.1">
    <property type="nucleotide sequence ID" value="NZ_BMDT01000011.1"/>
</dbReference>
<dbReference type="Proteomes" id="UP000622610">
    <property type="component" value="Unassembled WGS sequence"/>
</dbReference>
<dbReference type="InterPro" id="IPR018078">
    <property type="entry name" value="DNA-binding_RecF_CS"/>
</dbReference>
<evidence type="ECO:0000256" key="4">
    <source>
        <dbReference type="ARBA" id="ARBA00022490"/>
    </source>
</evidence>
<evidence type="ECO:0000256" key="12">
    <source>
        <dbReference type="HAMAP-Rule" id="MF_00365"/>
    </source>
</evidence>
<comment type="subcellular location">
    <subcellularLocation>
        <location evidence="1 12 13">Cytoplasm</location>
    </subcellularLocation>
</comment>
<dbReference type="PROSITE" id="PS00618">
    <property type="entry name" value="RECF_2"/>
    <property type="match status" value="1"/>
</dbReference>
<dbReference type="Pfam" id="PF02463">
    <property type="entry name" value="SMC_N"/>
    <property type="match status" value="1"/>
</dbReference>
<dbReference type="Gene3D" id="1.20.1050.90">
    <property type="entry name" value="RecF/RecN/SMC, N-terminal domain"/>
    <property type="match status" value="1"/>
</dbReference>
<dbReference type="GO" id="GO:0009432">
    <property type="term" value="P:SOS response"/>
    <property type="evidence" value="ECO:0007669"/>
    <property type="project" value="UniProtKB-UniRule"/>
</dbReference>
<reference evidence="15" key="1">
    <citation type="journal article" date="2014" name="Int. J. Syst. Evol. Microbiol.">
        <title>Complete genome sequence of Corynebacterium casei LMG S-19264T (=DSM 44701T), isolated from a smear-ripened cheese.</title>
        <authorList>
            <consortium name="US DOE Joint Genome Institute (JGI-PGF)"/>
            <person name="Walter F."/>
            <person name="Albersmeier A."/>
            <person name="Kalinowski J."/>
            <person name="Ruckert C."/>
        </authorList>
    </citation>
    <scope>NUCLEOTIDE SEQUENCE</scope>
    <source>
        <strain evidence="15">CCM 8433</strain>
    </source>
</reference>
<keyword evidence="7 12" id="KW-0227">DNA damage</keyword>
<dbReference type="GO" id="GO:0000731">
    <property type="term" value="P:DNA synthesis involved in DNA repair"/>
    <property type="evidence" value="ECO:0007669"/>
    <property type="project" value="TreeGrafter"/>
</dbReference>
<dbReference type="CDD" id="cd03242">
    <property type="entry name" value="ABC_RecF"/>
    <property type="match status" value="1"/>
</dbReference>
<keyword evidence="4 12" id="KW-0963">Cytoplasm</keyword>
<dbReference type="PANTHER" id="PTHR32182:SF0">
    <property type="entry name" value="DNA REPLICATION AND REPAIR PROTEIN RECF"/>
    <property type="match status" value="1"/>
</dbReference>
<dbReference type="PANTHER" id="PTHR32182">
    <property type="entry name" value="DNA REPLICATION AND REPAIR PROTEIN RECF"/>
    <property type="match status" value="1"/>
</dbReference>
<evidence type="ECO:0000256" key="6">
    <source>
        <dbReference type="ARBA" id="ARBA00022741"/>
    </source>
</evidence>
<dbReference type="GO" id="GO:0006260">
    <property type="term" value="P:DNA replication"/>
    <property type="evidence" value="ECO:0007669"/>
    <property type="project" value="UniProtKB-UniRule"/>
</dbReference>
<evidence type="ECO:0000256" key="10">
    <source>
        <dbReference type="ARBA" id="ARBA00023204"/>
    </source>
</evidence>
<comment type="caution">
    <text evidence="15">The sequence shown here is derived from an EMBL/GenBank/DDBJ whole genome shotgun (WGS) entry which is preliminary data.</text>
</comment>
<evidence type="ECO:0000313" key="16">
    <source>
        <dbReference type="Proteomes" id="UP000622610"/>
    </source>
</evidence>
<evidence type="ECO:0000256" key="9">
    <source>
        <dbReference type="ARBA" id="ARBA00023125"/>
    </source>
</evidence>
<dbReference type="GO" id="GO:0005524">
    <property type="term" value="F:ATP binding"/>
    <property type="evidence" value="ECO:0007669"/>
    <property type="project" value="UniProtKB-UniRule"/>
</dbReference>
<dbReference type="HAMAP" id="MF_00365">
    <property type="entry name" value="RecF"/>
    <property type="match status" value="1"/>
</dbReference>
<dbReference type="GO" id="GO:0006302">
    <property type="term" value="P:double-strand break repair"/>
    <property type="evidence" value="ECO:0007669"/>
    <property type="project" value="TreeGrafter"/>
</dbReference>